<evidence type="ECO:0000313" key="2">
    <source>
        <dbReference type="EMBL" id="KAJ2896244.1"/>
    </source>
</evidence>
<dbReference type="Proteomes" id="UP001201980">
    <property type="component" value="Unassembled WGS sequence"/>
</dbReference>
<organism evidence="2 3">
    <name type="scientific">Zalerion maritima</name>
    <dbReference type="NCBI Taxonomy" id="339359"/>
    <lineage>
        <taxon>Eukaryota</taxon>
        <taxon>Fungi</taxon>
        <taxon>Dikarya</taxon>
        <taxon>Ascomycota</taxon>
        <taxon>Pezizomycotina</taxon>
        <taxon>Sordariomycetes</taxon>
        <taxon>Lulworthiomycetidae</taxon>
        <taxon>Lulworthiales</taxon>
        <taxon>Lulworthiaceae</taxon>
        <taxon>Zalerion</taxon>
    </lineage>
</organism>
<reference evidence="2" key="1">
    <citation type="submission" date="2022-07" db="EMBL/GenBank/DDBJ databases">
        <title>Draft genome sequence of Zalerion maritima ATCC 34329, a (micro)plastics degrading marine fungus.</title>
        <authorList>
            <person name="Paco A."/>
            <person name="Goncalves M.F.M."/>
            <person name="Rocha-Santos T.A.P."/>
            <person name="Alves A."/>
        </authorList>
    </citation>
    <scope>NUCLEOTIDE SEQUENCE</scope>
    <source>
        <strain evidence="2">ATCC 34329</strain>
    </source>
</reference>
<feature type="compositionally biased region" description="Basic and acidic residues" evidence="1">
    <location>
        <begin position="33"/>
        <end position="60"/>
    </location>
</feature>
<name>A0AAD5RK26_9PEZI</name>
<protein>
    <submittedName>
        <fullName evidence="2">MFS general substrate transporter</fullName>
    </submittedName>
</protein>
<feature type="region of interest" description="Disordered" evidence="1">
    <location>
        <begin position="211"/>
        <end position="231"/>
    </location>
</feature>
<dbReference type="EMBL" id="JAKWBI020000344">
    <property type="protein sequence ID" value="KAJ2896244.1"/>
    <property type="molecule type" value="Genomic_DNA"/>
</dbReference>
<evidence type="ECO:0000256" key="1">
    <source>
        <dbReference type="SAM" id="MobiDB-lite"/>
    </source>
</evidence>
<dbReference type="AlphaFoldDB" id="A0AAD5RK26"/>
<comment type="caution">
    <text evidence="2">The sequence shown here is derived from an EMBL/GenBank/DDBJ whole genome shotgun (WGS) entry which is preliminary data.</text>
</comment>
<keyword evidence="3" id="KW-1185">Reference proteome</keyword>
<proteinExistence type="predicted"/>
<sequence length="231" mass="25850">MDDSSKVNSPFTKLAAVTYLDDPTGYGGVAEVSNDKGNDRAGGNDDESLRHDAGRRDRVSVSDGKGTARRFKKLTYAKQDVKTTSWRQKRKEQSNSEVDVHGISQSLLLDGDNPHLLMMAARSVWLGVARIDEIEQEVNMEEEVRWKRVEEEQRRKDGLFKASTEAKDSFSQRLRYELQGWKTSLDCQASRAQHSPPNCPYAETRCGSRCGDLPGPRTAAEDGNPHHVGRV</sequence>
<accession>A0AAD5RK26</accession>
<feature type="region of interest" description="Disordered" evidence="1">
    <location>
        <begin position="22"/>
        <end position="66"/>
    </location>
</feature>
<evidence type="ECO:0000313" key="3">
    <source>
        <dbReference type="Proteomes" id="UP001201980"/>
    </source>
</evidence>
<gene>
    <name evidence="2" type="ORF">MKZ38_005738</name>
</gene>